<gene>
    <name evidence="3" type="ORF">GCM10009751_09900</name>
</gene>
<feature type="domain" description="ScoMcrA-like N-terminal head" evidence="2">
    <location>
        <begin position="6"/>
        <end position="90"/>
    </location>
</feature>
<protein>
    <recommendedName>
        <fullName evidence="2">ScoMcrA-like N-terminal head domain-containing protein</fullName>
    </recommendedName>
</protein>
<reference evidence="3 4" key="1">
    <citation type="journal article" date="2019" name="Int. J. Syst. Evol. Microbiol.">
        <title>The Global Catalogue of Microorganisms (GCM) 10K type strain sequencing project: providing services to taxonomists for standard genome sequencing and annotation.</title>
        <authorList>
            <consortium name="The Broad Institute Genomics Platform"/>
            <consortium name="The Broad Institute Genome Sequencing Center for Infectious Disease"/>
            <person name="Wu L."/>
            <person name="Ma J."/>
        </authorList>
    </citation>
    <scope>NUCLEOTIDE SEQUENCE [LARGE SCALE GENOMIC DNA]</scope>
    <source>
        <strain evidence="3 4">JCM 14326</strain>
    </source>
</reference>
<evidence type="ECO:0000313" key="4">
    <source>
        <dbReference type="Proteomes" id="UP001501094"/>
    </source>
</evidence>
<feature type="compositionally biased region" description="Low complexity" evidence="1">
    <location>
        <begin position="93"/>
        <end position="122"/>
    </location>
</feature>
<dbReference type="InterPro" id="IPR058807">
    <property type="entry name" value="ScoMcrA_N"/>
</dbReference>
<dbReference type="Pfam" id="PF26345">
    <property type="entry name" value="ScoMcrA_N"/>
    <property type="match status" value="1"/>
</dbReference>
<dbReference type="RefSeq" id="WP_344100169.1">
    <property type="nucleotide sequence ID" value="NZ_BAAANL010000002.1"/>
</dbReference>
<dbReference type="Proteomes" id="UP001501094">
    <property type="component" value="Unassembled WGS sequence"/>
</dbReference>
<accession>A0ABN2NAS9</accession>
<proteinExistence type="predicted"/>
<comment type="caution">
    <text evidence="3">The sequence shown here is derived from an EMBL/GenBank/DDBJ whole genome shotgun (WGS) entry which is preliminary data.</text>
</comment>
<evidence type="ECO:0000256" key="1">
    <source>
        <dbReference type="SAM" id="MobiDB-lite"/>
    </source>
</evidence>
<name>A0ABN2NAS9_9MICO</name>
<keyword evidence="4" id="KW-1185">Reference proteome</keyword>
<sequence length="150" mass="15226">MATFAAVTRTHVLAAITEHDDRGAAVFLGAYGFTPTPGITLSHDGRTYDAKAILAVAHRHATGRAALPEELADGKVAVGTLLGRRGFEVSGAAKPAAAGAGSGTTTRRAAKAAAPRPATTRRAAVEEKPEIICPTCFMALPGSGICDTCG</sequence>
<evidence type="ECO:0000313" key="3">
    <source>
        <dbReference type="EMBL" id="GAA1855080.1"/>
    </source>
</evidence>
<evidence type="ECO:0000259" key="2">
    <source>
        <dbReference type="Pfam" id="PF26345"/>
    </source>
</evidence>
<dbReference type="EMBL" id="BAAANL010000002">
    <property type="protein sequence ID" value="GAA1855080.1"/>
    <property type="molecule type" value="Genomic_DNA"/>
</dbReference>
<feature type="region of interest" description="Disordered" evidence="1">
    <location>
        <begin position="93"/>
        <end position="125"/>
    </location>
</feature>
<organism evidence="3 4">
    <name type="scientific">Myceligenerans crystallogenes</name>
    <dbReference type="NCBI Taxonomy" id="316335"/>
    <lineage>
        <taxon>Bacteria</taxon>
        <taxon>Bacillati</taxon>
        <taxon>Actinomycetota</taxon>
        <taxon>Actinomycetes</taxon>
        <taxon>Micrococcales</taxon>
        <taxon>Promicromonosporaceae</taxon>
        <taxon>Myceligenerans</taxon>
    </lineage>
</organism>